<dbReference type="AlphaFoldDB" id="A0A4C1VBU2"/>
<evidence type="ECO:0000313" key="2">
    <source>
        <dbReference type="EMBL" id="GBP35075.1"/>
    </source>
</evidence>
<organism evidence="2 3">
    <name type="scientific">Eumeta variegata</name>
    <name type="common">Bagworm moth</name>
    <name type="synonym">Eumeta japonica</name>
    <dbReference type="NCBI Taxonomy" id="151549"/>
    <lineage>
        <taxon>Eukaryota</taxon>
        <taxon>Metazoa</taxon>
        <taxon>Ecdysozoa</taxon>
        <taxon>Arthropoda</taxon>
        <taxon>Hexapoda</taxon>
        <taxon>Insecta</taxon>
        <taxon>Pterygota</taxon>
        <taxon>Neoptera</taxon>
        <taxon>Endopterygota</taxon>
        <taxon>Lepidoptera</taxon>
        <taxon>Glossata</taxon>
        <taxon>Ditrysia</taxon>
        <taxon>Tineoidea</taxon>
        <taxon>Psychidae</taxon>
        <taxon>Oiketicinae</taxon>
        <taxon>Eumeta</taxon>
    </lineage>
</organism>
<reference evidence="2 3" key="1">
    <citation type="journal article" date="2019" name="Commun. Biol.">
        <title>The bagworm genome reveals a unique fibroin gene that provides high tensile strength.</title>
        <authorList>
            <person name="Kono N."/>
            <person name="Nakamura H."/>
            <person name="Ohtoshi R."/>
            <person name="Tomita M."/>
            <person name="Numata K."/>
            <person name="Arakawa K."/>
        </authorList>
    </citation>
    <scope>NUCLEOTIDE SEQUENCE [LARGE SCALE GENOMIC DNA]</scope>
</reference>
<dbReference type="STRING" id="151549.A0A4C1VBU2"/>
<name>A0A4C1VBU2_EUMVA</name>
<comment type="caution">
    <text evidence="2">The sequence shown here is derived from an EMBL/GenBank/DDBJ whole genome shotgun (WGS) entry which is preliminary data.</text>
</comment>
<dbReference type="OrthoDB" id="7417618at2759"/>
<dbReference type="Proteomes" id="UP000299102">
    <property type="component" value="Unassembled WGS sequence"/>
</dbReference>
<accession>A0A4C1VBU2</accession>
<evidence type="ECO:0000256" key="1">
    <source>
        <dbReference type="SAM" id="Coils"/>
    </source>
</evidence>
<protein>
    <submittedName>
        <fullName evidence="2">Uncharacterized protein</fullName>
    </submittedName>
</protein>
<proteinExistence type="predicted"/>
<sequence>MEEIIEALRNIQKELDEQKIAIRQNGEKVTEQVTLNINNLLEEKFRTFEEKHNNLKIQVENQEKRLYFLEKQARQRNIVFFGIEETETSYKNIEINMTKFIKTYFGLHLDPRDLQEIKRIGKKANDQDQLRLHSLHSAQNRYTQKKGALKDTEYYVKEDYPQYILQKEKSYENN</sequence>
<feature type="coiled-coil region" evidence="1">
    <location>
        <begin position="1"/>
        <end position="72"/>
    </location>
</feature>
<keyword evidence="3" id="KW-1185">Reference proteome</keyword>
<keyword evidence="1" id="KW-0175">Coiled coil</keyword>
<dbReference type="EMBL" id="BGZK01000298">
    <property type="protein sequence ID" value="GBP35075.1"/>
    <property type="molecule type" value="Genomic_DNA"/>
</dbReference>
<evidence type="ECO:0000313" key="3">
    <source>
        <dbReference type="Proteomes" id="UP000299102"/>
    </source>
</evidence>
<gene>
    <name evidence="2" type="ORF">EVAR_75278_1</name>
</gene>